<accession>A0A284R8S7</accession>
<proteinExistence type="predicted"/>
<evidence type="ECO:0000313" key="2">
    <source>
        <dbReference type="Proteomes" id="UP000219338"/>
    </source>
</evidence>
<name>A0A284R8S7_ARMOS</name>
<organism evidence="1 2">
    <name type="scientific">Armillaria ostoyae</name>
    <name type="common">Armillaria root rot fungus</name>
    <dbReference type="NCBI Taxonomy" id="47428"/>
    <lineage>
        <taxon>Eukaryota</taxon>
        <taxon>Fungi</taxon>
        <taxon>Dikarya</taxon>
        <taxon>Basidiomycota</taxon>
        <taxon>Agaricomycotina</taxon>
        <taxon>Agaricomycetes</taxon>
        <taxon>Agaricomycetidae</taxon>
        <taxon>Agaricales</taxon>
        <taxon>Marasmiineae</taxon>
        <taxon>Physalacriaceae</taxon>
        <taxon>Armillaria</taxon>
    </lineage>
</organism>
<evidence type="ECO:0000313" key="1">
    <source>
        <dbReference type="EMBL" id="SJL05109.1"/>
    </source>
</evidence>
<gene>
    <name evidence="1" type="ORF">ARMOST_08481</name>
</gene>
<dbReference type="AlphaFoldDB" id="A0A284R8S7"/>
<reference evidence="2" key="1">
    <citation type="journal article" date="2017" name="Nat. Ecol. Evol.">
        <title>Genome expansion and lineage-specific genetic innovations in the forest pathogenic fungi Armillaria.</title>
        <authorList>
            <person name="Sipos G."/>
            <person name="Prasanna A.N."/>
            <person name="Walter M.C."/>
            <person name="O'Connor E."/>
            <person name="Balint B."/>
            <person name="Krizsan K."/>
            <person name="Kiss B."/>
            <person name="Hess J."/>
            <person name="Varga T."/>
            <person name="Slot J."/>
            <person name="Riley R."/>
            <person name="Boka B."/>
            <person name="Rigling D."/>
            <person name="Barry K."/>
            <person name="Lee J."/>
            <person name="Mihaltcheva S."/>
            <person name="LaButti K."/>
            <person name="Lipzen A."/>
            <person name="Waldron R."/>
            <person name="Moloney N.M."/>
            <person name="Sperisen C."/>
            <person name="Kredics L."/>
            <person name="Vagvoelgyi C."/>
            <person name="Patrignani A."/>
            <person name="Fitzpatrick D."/>
            <person name="Nagy I."/>
            <person name="Doyle S."/>
            <person name="Anderson J.B."/>
            <person name="Grigoriev I.V."/>
            <person name="Gueldener U."/>
            <person name="Muensterkoetter M."/>
            <person name="Nagy L.G."/>
        </authorList>
    </citation>
    <scope>NUCLEOTIDE SEQUENCE [LARGE SCALE GENOMIC DNA]</scope>
    <source>
        <strain evidence="2">C18/9</strain>
    </source>
</reference>
<keyword evidence="2" id="KW-1185">Reference proteome</keyword>
<protein>
    <submittedName>
        <fullName evidence="1">Uncharacterized protein</fullName>
    </submittedName>
</protein>
<dbReference type="EMBL" id="FUEG01000005">
    <property type="protein sequence ID" value="SJL05109.1"/>
    <property type="molecule type" value="Genomic_DNA"/>
</dbReference>
<sequence>MSTTAASMAGDASSLASQRFTGRSLCIHARRFDIDTAAKRASTVSLRRRRH</sequence>
<dbReference type="Proteomes" id="UP000219338">
    <property type="component" value="Unassembled WGS sequence"/>
</dbReference>